<dbReference type="AlphaFoldDB" id="A0A699KVI1"/>
<reference evidence="1" key="1">
    <citation type="journal article" date="2019" name="Sci. Rep.">
        <title>Draft genome of Tanacetum cinerariifolium, the natural source of mosquito coil.</title>
        <authorList>
            <person name="Yamashiro T."/>
            <person name="Shiraishi A."/>
            <person name="Satake H."/>
            <person name="Nakayama K."/>
        </authorList>
    </citation>
    <scope>NUCLEOTIDE SEQUENCE</scope>
</reference>
<sequence>MRIDELHKFSDDTLNDVQTTLDDRLKGIRMKYLPQTLWRRSDKERAATIIQAIDKQLKTMRIMRSLEKFVGGRLYESDFRMLQRTV</sequence>
<comment type="caution">
    <text evidence="1">The sequence shown here is derived from an EMBL/GenBank/DDBJ whole genome shotgun (WGS) entry which is preliminary data.</text>
</comment>
<evidence type="ECO:0000313" key="1">
    <source>
        <dbReference type="EMBL" id="GFB08420.1"/>
    </source>
</evidence>
<organism evidence="1">
    <name type="scientific">Tanacetum cinerariifolium</name>
    <name type="common">Dalmatian daisy</name>
    <name type="synonym">Chrysanthemum cinerariifolium</name>
    <dbReference type="NCBI Taxonomy" id="118510"/>
    <lineage>
        <taxon>Eukaryota</taxon>
        <taxon>Viridiplantae</taxon>
        <taxon>Streptophyta</taxon>
        <taxon>Embryophyta</taxon>
        <taxon>Tracheophyta</taxon>
        <taxon>Spermatophyta</taxon>
        <taxon>Magnoliopsida</taxon>
        <taxon>eudicotyledons</taxon>
        <taxon>Gunneridae</taxon>
        <taxon>Pentapetalae</taxon>
        <taxon>asterids</taxon>
        <taxon>campanulids</taxon>
        <taxon>Asterales</taxon>
        <taxon>Asteraceae</taxon>
        <taxon>Asteroideae</taxon>
        <taxon>Anthemideae</taxon>
        <taxon>Anthemidinae</taxon>
        <taxon>Tanacetum</taxon>
    </lineage>
</organism>
<name>A0A699KVI1_TANCI</name>
<accession>A0A699KVI1</accession>
<proteinExistence type="predicted"/>
<protein>
    <submittedName>
        <fullName evidence="1">Uncharacterized protein</fullName>
    </submittedName>
</protein>
<gene>
    <name evidence="1" type="ORF">Tci_680391</name>
</gene>
<dbReference type="EMBL" id="BKCJ010548599">
    <property type="protein sequence ID" value="GFB08420.1"/>
    <property type="molecule type" value="Genomic_DNA"/>
</dbReference>